<proteinExistence type="predicted"/>
<reference evidence="2 3" key="1">
    <citation type="submission" date="2021-06" db="EMBL/GenBank/DDBJ databases">
        <authorList>
            <person name="Palmer J.M."/>
        </authorList>
    </citation>
    <scope>NUCLEOTIDE SEQUENCE [LARGE SCALE GENOMIC DNA]</scope>
    <source>
        <strain evidence="2 3">XR_2019</strain>
        <tissue evidence="2">Muscle</tissue>
    </source>
</reference>
<evidence type="ECO:0000313" key="3">
    <source>
        <dbReference type="Proteomes" id="UP001444071"/>
    </source>
</evidence>
<protein>
    <submittedName>
        <fullName evidence="2">Uncharacterized protein</fullName>
    </submittedName>
</protein>
<keyword evidence="1" id="KW-1133">Transmembrane helix</keyword>
<evidence type="ECO:0000313" key="2">
    <source>
        <dbReference type="EMBL" id="MEQ2269613.1"/>
    </source>
</evidence>
<keyword evidence="1" id="KW-0812">Transmembrane</keyword>
<evidence type="ECO:0000256" key="1">
    <source>
        <dbReference type="SAM" id="Phobius"/>
    </source>
</evidence>
<name>A0ABV0WJ18_9TELE</name>
<sequence length="123" mass="13862">MSACNQSQIPCLCTESWPIKLILILICFYPPLHCLYVLILCYMLVSPAVLGRVAGYTLDRSPAHHRTTKKHTGQITMHTHTLIPKGNLDKPINQTVMFLDCGRKPEYPERTYACGGRTSKPYA</sequence>
<organism evidence="2 3">
    <name type="scientific">Xenotaenia resolanae</name>
    <dbReference type="NCBI Taxonomy" id="208358"/>
    <lineage>
        <taxon>Eukaryota</taxon>
        <taxon>Metazoa</taxon>
        <taxon>Chordata</taxon>
        <taxon>Craniata</taxon>
        <taxon>Vertebrata</taxon>
        <taxon>Euteleostomi</taxon>
        <taxon>Actinopterygii</taxon>
        <taxon>Neopterygii</taxon>
        <taxon>Teleostei</taxon>
        <taxon>Neoteleostei</taxon>
        <taxon>Acanthomorphata</taxon>
        <taxon>Ovalentaria</taxon>
        <taxon>Atherinomorphae</taxon>
        <taxon>Cyprinodontiformes</taxon>
        <taxon>Goodeidae</taxon>
        <taxon>Xenotaenia</taxon>
    </lineage>
</organism>
<comment type="caution">
    <text evidence="2">The sequence shown here is derived from an EMBL/GenBank/DDBJ whole genome shotgun (WGS) entry which is preliminary data.</text>
</comment>
<dbReference type="Proteomes" id="UP001444071">
    <property type="component" value="Unassembled WGS sequence"/>
</dbReference>
<dbReference type="EMBL" id="JAHRIM010052337">
    <property type="protein sequence ID" value="MEQ2269613.1"/>
    <property type="molecule type" value="Genomic_DNA"/>
</dbReference>
<keyword evidence="1" id="KW-0472">Membrane</keyword>
<keyword evidence="3" id="KW-1185">Reference proteome</keyword>
<feature type="transmembrane region" description="Helical" evidence="1">
    <location>
        <begin position="22"/>
        <end position="45"/>
    </location>
</feature>
<accession>A0ABV0WJ18</accession>
<gene>
    <name evidence="2" type="ORF">XENORESO_006863</name>
</gene>